<dbReference type="AlphaFoldDB" id="A0AAD7XA23"/>
<evidence type="ECO:0000256" key="2">
    <source>
        <dbReference type="SAM" id="Phobius"/>
    </source>
</evidence>
<gene>
    <name evidence="3" type="ORF">ONZ51_g6939</name>
</gene>
<evidence type="ECO:0000313" key="3">
    <source>
        <dbReference type="EMBL" id="KAJ8474846.1"/>
    </source>
</evidence>
<evidence type="ECO:0000313" key="4">
    <source>
        <dbReference type="Proteomes" id="UP001215151"/>
    </source>
</evidence>
<evidence type="ECO:0000256" key="1">
    <source>
        <dbReference type="SAM" id="MobiDB-lite"/>
    </source>
</evidence>
<feature type="compositionally biased region" description="Low complexity" evidence="1">
    <location>
        <begin position="399"/>
        <end position="409"/>
    </location>
</feature>
<keyword evidence="4" id="KW-1185">Reference proteome</keyword>
<name>A0AAD7XA23_9APHY</name>
<feature type="compositionally biased region" description="Polar residues" evidence="1">
    <location>
        <begin position="207"/>
        <end position="231"/>
    </location>
</feature>
<dbReference type="Gene3D" id="2.60.120.260">
    <property type="entry name" value="Galactose-binding domain-like"/>
    <property type="match status" value="1"/>
</dbReference>
<feature type="compositionally biased region" description="Low complexity" evidence="1">
    <location>
        <begin position="232"/>
        <end position="249"/>
    </location>
</feature>
<dbReference type="Proteomes" id="UP001215151">
    <property type="component" value="Unassembled WGS sequence"/>
</dbReference>
<feature type="region of interest" description="Disordered" evidence="1">
    <location>
        <begin position="348"/>
        <end position="379"/>
    </location>
</feature>
<organism evidence="3 4">
    <name type="scientific">Trametes cubensis</name>
    <dbReference type="NCBI Taxonomy" id="1111947"/>
    <lineage>
        <taxon>Eukaryota</taxon>
        <taxon>Fungi</taxon>
        <taxon>Dikarya</taxon>
        <taxon>Basidiomycota</taxon>
        <taxon>Agaricomycotina</taxon>
        <taxon>Agaricomycetes</taxon>
        <taxon>Polyporales</taxon>
        <taxon>Polyporaceae</taxon>
        <taxon>Trametes</taxon>
    </lineage>
</organism>
<sequence length="490" mass="50771">MSSHTVVYDDSDTTSIKYVNIWLGPYRGRGWSTKTGPSLDDKNEGPIYNSTLHVATVEDTSVQFPFKGTRVAVYGSIWPPTATYAPLTLSAYSVLGWDYEDKPAMIPFQAPNLTSPKNDVNFFTSDEMPFGEYVLTINITRASEDSPYYLDYITVDVPGLGLSSSSTTSSAMQESATSYASPNPGNGPSPVSSSSTSGGGHSPVPLSASSTSPVFSHGSSTDQSGTASLSQSTSGPSPGAPSISSSAGTAGSTALPPLASFSHKSSVPLGALIGAIIGGLLLIATLIFLISRVHLRRQRPSSEYNDYGTAGRCDRLPSTPSYRPDSGYDGSSSMREFGLGYAVYAPTSPTPSGDAQGSYSAPSPTPSSTPTTQTRVLPSRKALAEASFRPLSDAVYSTMSGSSGATGSGVHVDGKHAGTLSSQAGSVRQSGSAGEDPAIGGSPRPSIQHVRAATASPLGSMMDVTTLDSVVLPREEEHVDEESPPAYTPA</sequence>
<feature type="region of interest" description="Disordered" evidence="1">
    <location>
        <begin position="299"/>
        <end position="330"/>
    </location>
</feature>
<dbReference type="EMBL" id="JAPEVG010000175">
    <property type="protein sequence ID" value="KAJ8474846.1"/>
    <property type="molecule type" value="Genomic_DNA"/>
</dbReference>
<protein>
    <submittedName>
        <fullName evidence="3">Uncharacterized protein</fullName>
    </submittedName>
</protein>
<feature type="compositionally biased region" description="Polar residues" evidence="1">
    <location>
        <begin position="419"/>
        <end position="432"/>
    </location>
</feature>
<feature type="compositionally biased region" description="Low complexity" evidence="1">
    <location>
        <begin position="360"/>
        <end position="372"/>
    </location>
</feature>
<keyword evidence="2" id="KW-0472">Membrane</keyword>
<feature type="compositionally biased region" description="Polar residues" evidence="1">
    <location>
        <begin position="350"/>
        <end position="359"/>
    </location>
</feature>
<feature type="region of interest" description="Disordered" evidence="1">
    <location>
        <begin position="399"/>
        <end position="446"/>
    </location>
</feature>
<keyword evidence="2" id="KW-1133">Transmembrane helix</keyword>
<feature type="transmembrane region" description="Helical" evidence="2">
    <location>
        <begin position="269"/>
        <end position="290"/>
    </location>
</feature>
<reference evidence="3" key="1">
    <citation type="submission" date="2022-11" db="EMBL/GenBank/DDBJ databases">
        <title>Genome Sequence of Cubamyces cubensis.</title>
        <authorList>
            <person name="Buettner E."/>
        </authorList>
    </citation>
    <scope>NUCLEOTIDE SEQUENCE</scope>
    <source>
        <strain evidence="3">MPL-01</strain>
    </source>
</reference>
<comment type="caution">
    <text evidence="3">The sequence shown here is derived from an EMBL/GenBank/DDBJ whole genome shotgun (WGS) entry which is preliminary data.</text>
</comment>
<feature type="region of interest" description="Disordered" evidence="1">
    <location>
        <begin position="163"/>
        <end position="249"/>
    </location>
</feature>
<accession>A0AAD7XA23</accession>
<proteinExistence type="predicted"/>
<feature type="compositionally biased region" description="Low complexity" evidence="1">
    <location>
        <begin position="163"/>
        <end position="196"/>
    </location>
</feature>
<keyword evidence="2" id="KW-0812">Transmembrane</keyword>